<protein>
    <recommendedName>
        <fullName evidence="3">Transposase IS200-like domain-containing protein</fullName>
    </recommendedName>
</protein>
<accession>A0ABV8PTS6</accession>
<name>A0ABV8PTS6_9BACT</name>
<dbReference type="InterPro" id="IPR036515">
    <property type="entry name" value="Transposase_17_sf"/>
</dbReference>
<organism evidence="1 2">
    <name type="scientific">Parasediminibacterium paludis</name>
    <dbReference type="NCBI Taxonomy" id="908966"/>
    <lineage>
        <taxon>Bacteria</taxon>
        <taxon>Pseudomonadati</taxon>
        <taxon>Bacteroidota</taxon>
        <taxon>Chitinophagia</taxon>
        <taxon>Chitinophagales</taxon>
        <taxon>Chitinophagaceae</taxon>
        <taxon>Parasediminibacterium</taxon>
    </lineage>
</organism>
<comment type="caution">
    <text evidence="1">The sequence shown here is derived from an EMBL/GenBank/DDBJ whole genome shotgun (WGS) entry which is preliminary data.</text>
</comment>
<dbReference type="Proteomes" id="UP001595906">
    <property type="component" value="Unassembled WGS sequence"/>
</dbReference>
<dbReference type="PANTHER" id="PTHR36966">
    <property type="entry name" value="REP-ASSOCIATED TYROSINE TRANSPOSASE"/>
    <property type="match status" value="1"/>
</dbReference>
<dbReference type="PANTHER" id="PTHR36966:SF1">
    <property type="entry name" value="REP-ASSOCIATED TYROSINE TRANSPOSASE"/>
    <property type="match status" value="1"/>
</dbReference>
<reference evidence="2" key="1">
    <citation type="journal article" date="2019" name="Int. J. Syst. Evol. Microbiol.">
        <title>The Global Catalogue of Microorganisms (GCM) 10K type strain sequencing project: providing services to taxonomists for standard genome sequencing and annotation.</title>
        <authorList>
            <consortium name="The Broad Institute Genomics Platform"/>
            <consortium name="The Broad Institute Genome Sequencing Center for Infectious Disease"/>
            <person name="Wu L."/>
            <person name="Ma J."/>
        </authorList>
    </citation>
    <scope>NUCLEOTIDE SEQUENCE [LARGE SCALE GENOMIC DNA]</scope>
    <source>
        <strain evidence="2">CECT 8010</strain>
    </source>
</reference>
<evidence type="ECO:0000313" key="1">
    <source>
        <dbReference type="EMBL" id="MFC4231519.1"/>
    </source>
</evidence>
<dbReference type="Gene3D" id="3.30.70.1290">
    <property type="entry name" value="Transposase IS200-like"/>
    <property type="match status" value="1"/>
</dbReference>
<keyword evidence="2" id="KW-1185">Reference proteome</keyword>
<evidence type="ECO:0008006" key="3">
    <source>
        <dbReference type="Google" id="ProtNLM"/>
    </source>
</evidence>
<proteinExistence type="predicted"/>
<sequence>MSNKFNNQYRIPSSRLAHWDYGAAAAYFITICTKDRQHFFGDIQQGVMHLSPLVIIAQQEWENTFTVRTDMALTMSAFVVMPNHFHAIVIIGDNAYNGGGGNMDRTPRKNAIPRKNVTPRRDAVHRVSTNANTKNDTAKNAFAPQSKNLVSIVRRFKSAVTTQARK</sequence>
<gene>
    <name evidence="1" type="ORF">ACFOW1_06445</name>
</gene>
<dbReference type="RefSeq" id="WP_379013023.1">
    <property type="nucleotide sequence ID" value="NZ_JBHSDC010000009.1"/>
</dbReference>
<dbReference type="EMBL" id="JBHSDC010000009">
    <property type="protein sequence ID" value="MFC4231519.1"/>
    <property type="molecule type" value="Genomic_DNA"/>
</dbReference>
<dbReference type="SUPFAM" id="SSF143422">
    <property type="entry name" value="Transposase IS200-like"/>
    <property type="match status" value="1"/>
</dbReference>
<dbReference type="InterPro" id="IPR052715">
    <property type="entry name" value="RAYT_transposase"/>
</dbReference>
<evidence type="ECO:0000313" key="2">
    <source>
        <dbReference type="Proteomes" id="UP001595906"/>
    </source>
</evidence>